<feature type="domain" description="UmuC" evidence="18">
    <location>
        <begin position="435"/>
        <end position="630"/>
    </location>
</feature>
<feature type="compositionally biased region" description="Low complexity" evidence="16">
    <location>
        <begin position="940"/>
        <end position="951"/>
    </location>
</feature>
<feature type="compositionally biased region" description="Low complexity" evidence="16">
    <location>
        <begin position="43"/>
        <end position="52"/>
    </location>
</feature>
<dbReference type="InterPro" id="IPR001126">
    <property type="entry name" value="UmuC"/>
</dbReference>
<evidence type="ECO:0000256" key="9">
    <source>
        <dbReference type="ARBA" id="ARBA00022763"/>
    </source>
</evidence>
<evidence type="ECO:0000256" key="12">
    <source>
        <dbReference type="ARBA" id="ARBA00023204"/>
    </source>
</evidence>
<dbReference type="InterPro" id="IPR025527">
    <property type="entry name" value="HUWE1/Rev1_UBM"/>
</dbReference>
<evidence type="ECO:0000256" key="14">
    <source>
        <dbReference type="ARBA" id="ARBA00058985"/>
    </source>
</evidence>
<feature type="compositionally biased region" description="Basic residues" evidence="16">
    <location>
        <begin position="1011"/>
        <end position="1020"/>
    </location>
</feature>
<feature type="compositionally biased region" description="Pro residues" evidence="16">
    <location>
        <begin position="249"/>
        <end position="260"/>
    </location>
</feature>
<dbReference type="GO" id="GO:0005634">
    <property type="term" value="C:nucleus"/>
    <property type="evidence" value="ECO:0007669"/>
    <property type="project" value="UniProtKB-SubCell"/>
</dbReference>
<evidence type="ECO:0000256" key="8">
    <source>
        <dbReference type="ARBA" id="ARBA00022723"/>
    </source>
</evidence>
<keyword evidence="20" id="KW-1185">Reference proteome</keyword>
<dbReference type="GO" id="GO:0046872">
    <property type="term" value="F:metal ion binding"/>
    <property type="evidence" value="ECO:0007669"/>
    <property type="project" value="UniProtKB-KW"/>
</dbReference>
<dbReference type="PANTHER" id="PTHR45990">
    <property type="entry name" value="DNA REPAIR PROTEIN REV1"/>
    <property type="match status" value="1"/>
</dbReference>
<dbReference type="InterPro" id="IPR038401">
    <property type="entry name" value="Rev1_C_sf"/>
</dbReference>
<comment type="function">
    <text evidence="14">Deoxycytidyl transferase involved in DNA repair. Transfers a dCMP residue from dCTP to the 3'-end of a DNA primer in a template-dependent reaction. May assist in the first step in the bypass of abasic lesions by the insertion of a nucleotide opposite the lesion. Required for normal induction of mutations by physical and chemical agents. Involved in mitochondrial DNA mutagenesis.</text>
</comment>
<feature type="region of interest" description="Disordered" evidence="16">
    <location>
        <begin position="238"/>
        <end position="303"/>
    </location>
</feature>
<dbReference type="Proteomes" id="UP000320762">
    <property type="component" value="Unassembled WGS sequence"/>
</dbReference>
<dbReference type="PROSITE" id="PS50173">
    <property type="entry name" value="UMUC"/>
    <property type="match status" value="1"/>
</dbReference>
<dbReference type="PROSITE" id="PS50172">
    <property type="entry name" value="BRCT"/>
    <property type="match status" value="1"/>
</dbReference>
<keyword evidence="6" id="KW-0808">Transferase</keyword>
<dbReference type="CDD" id="cd17719">
    <property type="entry name" value="BRCT_Rev1"/>
    <property type="match status" value="1"/>
</dbReference>
<evidence type="ECO:0000256" key="6">
    <source>
        <dbReference type="ARBA" id="ARBA00022679"/>
    </source>
</evidence>
<dbReference type="GO" id="GO:0006281">
    <property type="term" value="P:DNA repair"/>
    <property type="evidence" value="ECO:0007669"/>
    <property type="project" value="UniProtKB-KW"/>
</dbReference>
<keyword evidence="5" id="KW-0237">DNA synthesis</keyword>
<dbReference type="SUPFAM" id="SSF56672">
    <property type="entry name" value="DNA/RNA polymerases"/>
    <property type="match status" value="1"/>
</dbReference>
<dbReference type="FunFam" id="3.30.1490.100:FF:000001">
    <property type="entry name" value="DNA repair protein REV1"/>
    <property type="match status" value="1"/>
</dbReference>
<dbReference type="SMART" id="SM00292">
    <property type="entry name" value="BRCT"/>
    <property type="match status" value="1"/>
</dbReference>
<dbReference type="PANTHER" id="PTHR45990:SF1">
    <property type="entry name" value="DNA REPAIR PROTEIN REV1"/>
    <property type="match status" value="1"/>
</dbReference>
<dbReference type="InterPro" id="IPR017961">
    <property type="entry name" value="DNA_pol_Y-fam_little_finger"/>
</dbReference>
<feature type="region of interest" description="Disordered" evidence="16">
    <location>
        <begin position="1000"/>
        <end position="1034"/>
    </location>
</feature>
<gene>
    <name evidence="19" type="ORF">BD626DRAFT_486250</name>
</gene>
<sequence length="1170" mass="128895">MSRSPRALRPDGSQSSDYFGDEDSGFLQALRTTVLPGDPGYEPLAPAPALAPMRPSTVTSARPTVVASTPVTVVKSLKRSRSLSEPDEVAIAPEDDTYAPSKFDGFGDYMRRKRAKLQIQNAEFESEAPKIFEGLAIYINGWTQPSVQDLRKLIVKHGGVFQPYLDKKGLVTHIITNSLTPAKIAEFKHMKVVRPEWLVDSAKAGIVLPWRNYMYVPHQRPEHSQGAAIAQRTLHNGFKTTHPKATPKPSTPKPSPPEQPAVPDVFVEPPSSDQPEPEPEPEPDANRFKIHSTDPVKPRSVDDAPYARWTSNLHAQRAMADPEWRKAHTSASADFIDGYYRNSRLHHLSTWKAELKRLVQEAQICAEDLGNTGSDAHGEASLKEGAAAPTKVTDAGDGAVDPLQYSMRGAEFVLRSPSKSKGKGKAREPSQDRVIMHCDFDSFFVSAGLIGRPDLRGKPVVVCHSQDGSSSSTSEIASASYEARKFGIKNGMSLQQARTLCPTVRTIPYEFERYKEFSLKFYTILMSHADDLQAVSVDEALIDVSSTVAQLRTSALASPTADPAKDLAESIRSQVRNATGCEVSIGIAHNILLARLATRRAKPAGSFHLLPDAVPEFMVEHDIADLHGFGGSARKKAQEKLGSSRLGDLVRKSRGVLIDTLGRATGETLYNAIRGEDDRRLESDKKRKSVSAEINYGIRLVDDEEARTFIYRLAREVARRLEQEGVIGRSITMKILKRDAAAPVEPSKFLGHGPCDVYNKQGPLSGRDGRATGDAEIIGEHAWRLLDSFHFDAKELRGLGIQIQKLQSVNEAENAEPGQARLNFQRVEGARRERPVDESTVDTSTGPVAGPSNAPTSGAVVAFDLPRFSQVDQDVLCALPADIREELDGEYKRRSASPAIPPPDALDSRPSRARTPVPLFPSKPGGKLTNFARITQQLAPRSRPSVSPKKSIFAPGRGGPGKVSAAELEKLEIDPVVFTLLPPDVQREQLLRARLAKSGAALPDATQGPRKVLKPRRRATRSPSTQIYAPPPQAHVLEPASLKQQMKGSAEKRSFADVDEVQSLLERWVVGYRHWAPKEKDVEMFRKYLLQCMDNAVVGDEGLETAVAVMKWWLVLLRRQWEHCEDHGLEDEGESGKCKAGQSWWKVFREVKQEMDVVARRRFGGSLSLL</sequence>
<comment type="caution">
    <text evidence="19">The sequence shown here is derived from an EMBL/GenBank/DDBJ whole genome shotgun (WGS) entry which is preliminary data.</text>
</comment>
<keyword evidence="7" id="KW-0548">Nucleotidyltransferase</keyword>
<evidence type="ECO:0000256" key="2">
    <source>
        <dbReference type="ARBA" id="ARBA00004123"/>
    </source>
</evidence>
<keyword evidence="13" id="KW-0539">Nucleus</keyword>
<dbReference type="Gene3D" id="3.30.70.270">
    <property type="match status" value="1"/>
</dbReference>
<dbReference type="Gene3D" id="1.10.150.20">
    <property type="entry name" value="5' to 3' exonuclease, C-terminal subdomain"/>
    <property type="match status" value="1"/>
</dbReference>
<dbReference type="GO" id="GO:0042276">
    <property type="term" value="P:error-prone translesion synthesis"/>
    <property type="evidence" value="ECO:0007669"/>
    <property type="project" value="TreeGrafter"/>
</dbReference>
<evidence type="ECO:0000256" key="3">
    <source>
        <dbReference type="ARBA" id="ARBA00010945"/>
    </source>
</evidence>
<dbReference type="STRING" id="97359.A0A550CM97"/>
<name>A0A550CM97_9AGAR</name>
<evidence type="ECO:0000256" key="10">
    <source>
        <dbReference type="ARBA" id="ARBA00022842"/>
    </source>
</evidence>
<dbReference type="InterPro" id="IPR036775">
    <property type="entry name" value="DNA_pol_Y-fam_lit_finger_sf"/>
</dbReference>
<dbReference type="FunFam" id="3.40.50.10190:FF:000011">
    <property type="entry name" value="DNA repair protein REV1"/>
    <property type="match status" value="1"/>
</dbReference>
<dbReference type="InterPro" id="IPR031991">
    <property type="entry name" value="Rev1_C"/>
</dbReference>
<feature type="compositionally biased region" description="Basic and acidic residues" evidence="16">
    <location>
        <begin position="284"/>
        <end position="302"/>
    </location>
</feature>
<dbReference type="InterPro" id="IPR001357">
    <property type="entry name" value="BRCT_dom"/>
</dbReference>
<dbReference type="GO" id="GO:0017125">
    <property type="term" value="F:deoxycytidyl transferase activity"/>
    <property type="evidence" value="ECO:0007669"/>
    <property type="project" value="TreeGrafter"/>
</dbReference>
<evidence type="ECO:0000256" key="16">
    <source>
        <dbReference type="SAM" id="MobiDB-lite"/>
    </source>
</evidence>
<evidence type="ECO:0000313" key="20">
    <source>
        <dbReference type="Proteomes" id="UP000320762"/>
    </source>
</evidence>
<dbReference type="Pfam" id="PF16727">
    <property type="entry name" value="REV1_C"/>
    <property type="match status" value="1"/>
</dbReference>
<organism evidence="19 20">
    <name type="scientific">Schizophyllum amplum</name>
    <dbReference type="NCBI Taxonomy" id="97359"/>
    <lineage>
        <taxon>Eukaryota</taxon>
        <taxon>Fungi</taxon>
        <taxon>Dikarya</taxon>
        <taxon>Basidiomycota</taxon>
        <taxon>Agaricomycotina</taxon>
        <taxon>Agaricomycetes</taxon>
        <taxon>Agaricomycetidae</taxon>
        <taxon>Agaricales</taxon>
        <taxon>Schizophyllaceae</taxon>
        <taxon>Schizophyllum</taxon>
    </lineage>
</organism>
<dbReference type="Gene3D" id="3.40.50.10190">
    <property type="entry name" value="BRCT domain"/>
    <property type="match status" value="1"/>
</dbReference>
<dbReference type="Gene3D" id="3.40.1170.60">
    <property type="match status" value="1"/>
</dbReference>
<evidence type="ECO:0000313" key="19">
    <source>
        <dbReference type="EMBL" id="TRM65926.1"/>
    </source>
</evidence>
<dbReference type="InterPro" id="IPR043128">
    <property type="entry name" value="Rev_trsase/Diguanyl_cyclase"/>
</dbReference>
<dbReference type="Pfam" id="PF14377">
    <property type="entry name" value="UBM"/>
    <property type="match status" value="2"/>
</dbReference>
<dbReference type="GO" id="GO:0003684">
    <property type="term" value="F:damaged DNA binding"/>
    <property type="evidence" value="ECO:0007669"/>
    <property type="project" value="InterPro"/>
</dbReference>
<evidence type="ECO:0000259" key="18">
    <source>
        <dbReference type="PROSITE" id="PS50173"/>
    </source>
</evidence>
<accession>A0A550CM97</accession>
<dbReference type="Gene3D" id="3.30.1490.100">
    <property type="entry name" value="DNA polymerase, Y-family, little finger domain"/>
    <property type="match status" value="1"/>
</dbReference>
<comment type="similarity">
    <text evidence="3">Belongs to the DNA polymerase type-Y family.</text>
</comment>
<keyword evidence="12" id="KW-0234">DNA repair</keyword>
<feature type="region of interest" description="Disordered" evidence="16">
    <location>
        <begin position="1"/>
        <end position="22"/>
    </location>
</feature>
<evidence type="ECO:0000256" key="5">
    <source>
        <dbReference type="ARBA" id="ARBA00022634"/>
    </source>
</evidence>
<dbReference type="Pfam" id="PF11799">
    <property type="entry name" value="IMS_C"/>
    <property type="match status" value="1"/>
</dbReference>
<dbReference type="GO" id="GO:0070987">
    <property type="term" value="P:error-free translesion synthesis"/>
    <property type="evidence" value="ECO:0007669"/>
    <property type="project" value="UniProtKB-ARBA"/>
</dbReference>
<dbReference type="Pfam" id="PF16589">
    <property type="entry name" value="BRCT_2"/>
    <property type="match status" value="1"/>
</dbReference>
<dbReference type="Pfam" id="PF00817">
    <property type="entry name" value="IMS"/>
    <property type="match status" value="1"/>
</dbReference>
<dbReference type="InterPro" id="IPR036420">
    <property type="entry name" value="BRCT_dom_sf"/>
</dbReference>
<evidence type="ECO:0000256" key="15">
    <source>
        <dbReference type="ARBA" id="ARBA00081902"/>
    </source>
</evidence>
<feature type="compositionally biased region" description="Low complexity" evidence="16">
    <location>
        <begin position="239"/>
        <end position="248"/>
    </location>
</feature>
<evidence type="ECO:0000256" key="7">
    <source>
        <dbReference type="ARBA" id="ARBA00022695"/>
    </source>
</evidence>
<dbReference type="Gene3D" id="1.20.58.1280">
    <property type="entry name" value="DNA repair protein Rev1, C-terminal domain"/>
    <property type="match status" value="1"/>
</dbReference>
<dbReference type="OrthoDB" id="427711at2759"/>
<evidence type="ECO:0000256" key="4">
    <source>
        <dbReference type="ARBA" id="ARBA00020399"/>
    </source>
</evidence>
<keyword evidence="10" id="KW-0460">Magnesium</keyword>
<evidence type="ECO:0000256" key="13">
    <source>
        <dbReference type="ARBA" id="ARBA00023242"/>
    </source>
</evidence>
<dbReference type="SUPFAM" id="SSF52113">
    <property type="entry name" value="BRCT domain"/>
    <property type="match status" value="1"/>
</dbReference>
<comment type="cofactor">
    <cofactor evidence="1">
        <name>Mg(2+)</name>
        <dbReference type="ChEBI" id="CHEBI:18420"/>
    </cofactor>
</comment>
<dbReference type="InterPro" id="IPR043502">
    <property type="entry name" value="DNA/RNA_pol_sf"/>
</dbReference>
<evidence type="ECO:0000256" key="1">
    <source>
        <dbReference type="ARBA" id="ARBA00001946"/>
    </source>
</evidence>
<dbReference type="Gene3D" id="6.10.250.1630">
    <property type="match status" value="1"/>
</dbReference>
<protein>
    <recommendedName>
        <fullName evidence="4">DNA repair protein REV1</fullName>
    </recommendedName>
    <alternativeName>
        <fullName evidence="15">Reversionless protein 1</fullName>
    </alternativeName>
</protein>
<feature type="domain" description="BRCT" evidence="17">
    <location>
        <begin position="127"/>
        <end position="215"/>
    </location>
</feature>
<reference evidence="19 20" key="1">
    <citation type="journal article" date="2019" name="New Phytol.">
        <title>Comparative genomics reveals unique wood-decay strategies and fruiting body development in the Schizophyllaceae.</title>
        <authorList>
            <person name="Almasi E."/>
            <person name="Sahu N."/>
            <person name="Krizsan K."/>
            <person name="Balint B."/>
            <person name="Kovacs G.M."/>
            <person name="Kiss B."/>
            <person name="Cseklye J."/>
            <person name="Drula E."/>
            <person name="Henrissat B."/>
            <person name="Nagy I."/>
            <person name="Chovatia M."/>
            <person name="Adam C."/>
            <person name="LaButti K."/>
            <person name="Lipzen A."/>
            <person name="Riley R."/>
            <person name="Grigoriev I.V."/>
            <person name="Nagy L.G."/>
        </authorList>
    </citation>
    <scope>NUCLEOTIDE SEQUENCE [LARGE SCALE GENOMIC DNA]</scope>
    <source>
        <strain evidence="19 20">NL-1724</strain>
    </source>
</reference>
<proteinExistence type="inferred from homology"/>
<dbReference type="EMBL" id="VDMD01000004">
    <property type="protein sequence ID" value="TRM65926.1"/>
    <property type="molecule type" value="Genomic_DNA"/>
</dbReference>
<evidence type="ECO:0000256" key="11">
    <source>
        <dbReference type="ARBA" id="ARBA00023125"/>
    </source>
</evidence>
<comment type="subcellular location">
    <subcellularLocation>
        <location evidence="2">Nucleus</location>
    </subcellularLocation>
</comment>
<feature type="region of interest" description="Disordered" evidence="16">
    <location>
        <begin position="889"/>
        <end position="960"/>
    </location>
</feature>
<dbReference type="Gene3D" id="6.10.250.1490">
    <property type="match status" value="1"/>
</dbReference>
<keyword evidence="9" id="KW-0227">DNA damage</keyword>
<evidence type="ECO:0000259" key="17">
    <source>
        <dbReference type="PROSITE" id="PS50172"/>
    </source>
</evidence>
<keyword evidence="11" id="KW-0238">DNA-binding</keyword>
<feature type="region of interest" description="Disordered" evidence="16">
    <location>
        <begin position="37"/>
        <end position="62"/>
    </location>
</feature>
<dbReference type="AlphaFoldDB" id="A0A550CM97"/>
<feature type="region of interest" description="Disordered" evidence="16">
    <location>
        <begin position="829"/>
        <end position="853"/>
    </location>
</feature>
<keyword evidence="8" id="KW-0479">Metal-binding</keyword>
<dbReference type="GO" id="GO:0003887">
    <property type="term" value="F:DNA-directed DNA polymerase activity"/>
    <property type="evidence" value="ECO:0007669"/>
    <property type="project" value="TreeGrafter"/>
</dbReference>
<dbReference type="SUPFAM" id="SSF100879">
    <property type="entry name" value="Lesion bypass DNA polymerase (Y-family), little finger domain"/>
    <property type="match status" value="1"/>
</dbReference>